<dbReference type="STRING" id="71784.A0A1Y2B9A2"/>
<dbReference type="OrthoDB" id="5985073at2759"/>
<feature type="domain" description="WSC" evidence="2">
    <location>
        <begin position="45"/>
        <end position="137"/>
    </location>
</feature>
<protein>
    <recommendedName>
        <fullName evidence="2">WSC domain-containing protein</fullName>
    </recommendedName>
</protein>
<name>A0A1Y2B9A2_9TREE</name>
<dbReference type="PROSITE" id="PS51212">
    <property type="entry name" value="WSC"/>
    <property type="match status" value="1"/>
</dbReference>
<dbReference type="AlphaFoldDB" id="A0A1Y2B9A2"/>
<reference evidence="3 4" key="1">
    <citation type="submission" date="2016-07" db="EMBL/GenBank/DDBJ databases">
        <title>Pervasive Adenine N6-methylation of Active Genes in Fungi.</title>
        <authorList>
            <consortium name="DOE Joint Genome Institute"/>
            <person name="Mondo S.J."/>
            <person name="Dannebaum R.O."/>
            <person name="Kuo R.C."/>
            <person name="Labutti K."/>
            <person name="Haridas S."/>
            <person name="Kuo A."/>
            <person name="Salamov A."/>
            <person name="Ahrendt S.R."/>
            <person name="Lipzen A."/>
            <person name="Sullivan W."/>
            <person name="Andreopoulos W.B."/>
            <person name="Clum A."/>
            <person name="Lindquist E."/>
            <person name="Daum C."/>
            <person name="Ramamoorthy G.K."/>
            <person name="Gryganskyi A."/>
            <person name="Culley D."/>
            <person name="Magnuson J.K."/>
            <person name="James T.Y."/>
            <person name="O'Malley M.A."/>
            <person name="Stajich J.E."/>
            <person name="Spatafora J.W."/>
            <person name="Visel A."/>
            <person name="Grigoriev I.V."/>
        </authorList>
    </citation>
    <scope>NUCLEOTIDE SEQUENCE [LARGE SCALE GENOMIC DNA]</scope>
    <source>
        <strain evidence="3 4">68-887.2</strain>
    </source>
</reference>
<organism evidence="3 4">
    <name type="scientific">Naematelia encephala</name>
    <dbReference type="NCBI Taxonomy" id="71784"/>
    <lineage>
        <taxon>Eukaryota</taxon>
        <taxon>Fungi</taxon>
        <taxon>Dikarya</taxon>
        <taxon>Basidiomycota</taxon>
        <taxon>Agaricomycotina</taxon>
        <taxon>Tremellomycetes</taxon>
        <taxon>Tremellales</taxon>
        <taxon>Naemateliaceae</taxon>
        <taxon>Naematelia</taxon>
    </lineage>
</organism>
<gene>
    <name evidence="3" type="ORF">BCR39DRAFT_92097</name>
</gene>
<feature type="signal peptide" evidence="1">
    <location>
        <begin position="1"/>
        <end position="20"/>
    </location>
</feature>
<evidence type="ECO:0000313" key="3">
    <source>
        <dbReference type="EMBL" id="ORY31412.1"/>
    </source>
</evidence>
<dbReference type="EMBL" id="MCFC01000015">
    <property type="protein sequence ID" value="ORY31412.1"/>
    <property type="molecule type" value="Genomic_DNA"/>
</dbReference>
<dbReference type="Pfam" id="PF01822">
    <property type="entry name" value="WSC"/>
    <property type="match status" value="1"/>
</dbReference>
<keyword evidence="4" id="KW-1185">Reference proteome</keyword>
<accession>A0A1Y2B9A2</accession>
<comment type="caution">
    <text evidence="3">The sequence shown here is derived from an EMBL/GenBank/DDBJ whole genome shotgun (WGS) entry which is preliminary data.</text>
</comment>
<evidence type="ECO:0000259" key="2">
    <source>
        <dbReference type="PROSITE" id="PS51212"/>
    </source>
</evidence>
<evidence type="ECO:0000256" key="1">
    <source>
        <dbReference type="SAM" id="SignalP"/>
    </source>
</evidence>
<sequence>MRFSFLASVFLLATSSKTLASPMPEVGIETSSNHLEARATRSSQGWYSYGCYMDCYDGMDRFLPHQAYIDANNSPDMCVAACKDSGYNYAGLQFGKECYCGNTLAGPPTAPSQCDVQCADGHNHCGGPCRNNIWSAFEKPGH</sequence>
<proteinExistence type="predicted"/>
<evidence type="ECO:0000313" key="4">
    <source>
        <dbReference type="Proteomes" id="UP000193986"/>
    </source>
</evidence>
<dbReference type="Proteomes" id="UP000193986">
    <property type="component" value="Unassembled WGS sequence"/>
</dbReference>
<dbReference type="SMART" id="SM00321">
    <property type="entry name" value="WSC"/>
    <property type="match status" value="1"/>
</dbReference>
<dbReference type="InParanoid" id="A0A1Y2B9A2"/>
<feature type="chain" id="PRO_5012869817" description="WSC domain-containing protein" evidence="1">
    <location>
        <begin position="21"/>
        <end position="142"/>
    </location>
</feature>
<dbReference type="InterPro" id="IPR002889">
    <property type="entry name" value="WSC_carb-bd"/>
</dbReference>
<keyword evidence="1" id="KW-0732">Signal</keyword>